<evidence type="ECO:0000313" key="2">
    <source>
        <dbReference type="EMBL" id="CDI43357.1"/>
    </source>
</evidence>
<proteinExistence type="predicted"/>
<dbReference type="EMBL" id="CBUH010000169">
    <property type="protein sequence ID" value="CDI43275.1"/>
    <property type="molecule type" value="Genomic_DNA"/>
</dbReference>
<protein>
    <submittedName>
        <fullName evidence="2">Uncharacterized protein</fullName>
    </submittedName>
</protein>
<dbReference type="AlphaFoldDB" id="U4QFL8"/>
<reference evidence="2 3" key="1">
    <citation type="submission" date="2013-09" db="EMBL/GenBank/DDBJ databases">
        <title>Draft Genome Sequence of five Lactobacillus helveticus strains CIRM-BIA 101T, 103, 104, 951 and 953 isolated from milk product.</title>
        <authorList>
            <person name="Valence F."/>
            <person name="Chuat V."/>
            <person name="Ma L."/>
            <person name="Creno S."/>
            <person name="Falentin H."/>
            <person name="Lortal S."/>
            <person name="Bizet C."/>
            <person name="Clermont D."/>
            <person name="Loux V."/>
            <person name="Bouchier C."/>
            <person name="Cousin S."/>
        </authorList>
    </citation>
    <scope>NUCLEOTIDE SEQUENCE [LARGE SCALE GENOMIC DNA]</scope>
    <source>
        <strain evidence="2 3">CIRM-BIA 953</strain>
    </source>
</reference>
<dbReference type="Proteomes" id="UP000017243">
    <property type="component" value="Unassembled WGS sequence"/>
</dbReference>
<comment type="caution">
    <text evidence="2">The sequence shown here is derived from an EMBL/GenBank/DDBJ whole genome shotgun (WGS) entry which is preliminary data.</text>
</comment>
<name>U4QFL8_LACHE</name>
<evidence type="ECO:0000313" key="1">
    <source>
        <dbReference type="EMBL" id="CDI43275.1"/>
    </source>
</evidence>
<organism evidence="2 3">
    <name type="scientific">Lactobacillus helveticus CIRM-BIA 953</name>
    <dbReference type="NCBI Taxonomy" id="1226335"/>
    <lineage>
        <taxon>Bacteria</taxon>
        <taxon>Bacillati</taxon>
        <taxon>Bacillota</taxon>
        <taxon>Bacilli</taxon>
        <taxon>Lactobacillales</taxon>
        <taxon>Lactobacillaceae</taxon>
        <taxon>Lactobacillus</taxon>
    </lineage>
</organism>
<sequence length="66" mass="7659">MKNTLFNVPQHYCCRLNPNNQNIRCVAFHTAIDAVRIELTCCLDQSFGNNDQQHRRINNIITLARS</sequence>
<dbReference type="EMBL" id="CBUH010000169">
    <property type="protein sequence ID" value="CDI43357.1"/>
    <property type="molecule type" value="Genomic_DNA"/>
</dbReference>
<accession>U4QFL8</accession>
<evidence type="ECO:0000313" key="3">
    <source>
        <dbReference type="Proteomes" id="UP000017243"/>
    </source>
</evidence>
<gene>
    <name evidence="1" type="ORF">LHCIRMBIA953_02544</name>
    <name evidence="2" type="ORF">LHCIRMBIA953_02628</name>
</gene>